<proteinExistence type="predicted"/>
<dbReference type="GO" id="GO:0046983">
    <property type="term" value="F:protein dimerization activity"/>
    <property type="evidence" value="ECO:0007669"/>
    <property type="project" value="InterPro"/>
</dbReference>
<keyword evidence="5" id="KW-0539">Nucleus</keyword>
<organism evidence="7 8">
    <name type="scientific">Circinella minor</name>
    <dbReference type="NCBI Taxonomy" id="1195481"/>
    <lineage>
        <taxon>Eukaryota</taxon>
        <taxon>Fungi</taxon>
        <taxon>Fungi incertae sedis</taxon>
        <taxon>Mucoromycota</taxon>
        <taxon>Mucoromycotina</taxon>
        <taxon>Mucoromycetes</taxon>
        <taxon>Mucorales</taxon>
        <taxon>Lichtheimiaceae</taxon>
        <taxon>Circinella</taxon>
    </lineage>
</organism>
<name>A0A8H7RSY1_9FUNG</name>
<dbReference type="SUPFAM" id="SSF53098">
    <property type="entry name" value="Ribonuclease H-like"/>
    <property type="match status" value="1"/>
</dbReference>
<dbReference type="PANTHER" id="PTHR46481:SF10">
    <property type="entry name" value="ZINC FINGER BED DOMAIN-CONTAINING PROTEIN 39"/>
    <property type="match status" value="1"/>
</dbReference>
<sequence length="531" mass="60299">MKLTGLFCIAVVTDSASAYAAARTQLRGKRPEIIWLPCFAHQLNLCIVDILKAFVSLDLCIKRAIKVIKSFNRSLYLLKNLQDRLLQTGKHGIALKQPCTTRWNSYFDALISLQKTKHSLKKLLLDSEEDTNLANKIQPELRTTISDDNFWNNIDGVISMLIPFAKSLDILQSNHAKLYDILEAFGNIVPHFTTEKSDFILTFPQVEVSCFINRMERRFSQWEQPLLLLAHFCHPMMHLKNINRKPKYAQSNQSVNIGVRILGSWTSYYYTQWFGEPATRMNLQVLRYFNQESPFDIEGFAGFEDDIDAYWRMVVIEDPFFKQLSKVARRLLAVSVNSASYEQLFSDMGLIHSSARNRLTYNKVLSMAQIRSALKHKNSQGTLASSKRNISSRTSAIRMESIIPTTLSFSGQQQATLSTSSSQQSFPFSIIATSSQSSSVQHPQQPFTAASSALSNELNKENENNLENESIISSSHYNSLIDDWSQSLNFENIDEDGIHQGDVWDYNNIHVADDPSCKFNLVSLFSPVPGE</sequence>
<dbReference type="Pfam" id="PF05699">
    <property type="entry name" value="Dimer_Tnp_hAT"/>
    <property type="match status" value="1"/>
</dbReference>
<reference evidence="7 8" key="1">
    <citation type="submission" date="2020-12" db="EMBL/GenBank/DDBJ databases">
        <title>Metabolic potential, ecology and presence of endohyphal bacteria is reflected in genomic diversity of Mucoromycotina.</title>
        <authorList>
            <person name="Muszewska A."/>
            <person name="Okrasinska A."/>
            <person name="Steczkiewicz K."/>
            <person name="Drgas O."/>
            <person name="Orlowska M."/>
            <person name="Perlinska-Lenart U."/>
            <person name="Aleksandrzak-Piekarczyk T."/>
            <person name="Szatraj K."/>
            <person name="Zielenkiewicz U."/>
            <person name="Pilsyk S."/>
            <person name="Malc E."/>
            <person name="Mieczkowski P."/>
            <person name="Kruszewska J.S."/>
            <person name="Biernat P."/>
            <person name="Pawlowska J."/>
        </authorList>
    </citation>
    <scope>NUCLEOTIDE SEQUENCE [LARGE SCALE GENOMIC DNA]</scope>
    <source>
        <strain evidence="7 8">CBS 142.35</strain>
    </source>
</reference>
<keyword evidence="3" id="KW-0863">Zinc-finger</keyword>
<evidence type="ECO:0000259" key="6">
    <source>
        <dbReference type="Pfam" id="PF05699"/>
    </source>
</evidence>
<evidence type="ECO:0000256" key="4">
    <source>
        <dbReference type="ARBA" id="ARBA00022833"/>
    </source>
</evidence>
<dbReference type="GO" id="GO:0008270">
    <property type="term" value="F:zinc ion binding"/>
    <property type="evidence" value="ECO:0007669"/>
    <property type="project" value="UniProtKB-KW"/>
</dbReference>
<evidence type="ECO:0000256" key="1">
    <source>
        <dbReference type="ARBA" id="ARBA00004123"/>
    </source>
</evidence>
<dbReference type="InterPro" id="IPR008906">
    <property type="entry name" value="HATC_C_dom"/>
</dbReference>
<protein>
    <recommendedName>
        <fullName evidence="6">HAT C-terminal dimerisation domain-containing protein</fullName>
    </recommendedName>
</protein>
<feature type="domain" description="HAT C-terminal dimerisation" evidence="6">
    <location>
        <begin position="310"/>
        <end position="372"/>
    </location>
</feature>
<dbReference type="OrthoDB" id="2330298at2759"/>
<dbReference type="GO" id="GO:0005634">
    <property type="term" value="C:nucleus"/>
    <property type="evidence" value="ECO:0007669"/>
    <property type="project" value="UniProtKB-SubCell"/>
</dbReference>
<evidence type="ECO:0000256" key="3">
    <source>
        <dbReference type="ARBA" id="ARBA00022771"/>
    </source>
</evidence>
<keyword evidence="2" id="KW-0479">Metal-binding</keyword>
<dbReference type="EMBL" id="JAEPRB010000383">
    <property type="protein sequence ID" value="KAG2216596.1"/>
    <property type="molecule type" value="Genomic_DNA"/>
</dbReference>
<evidence type="ECO:0000256" key="2">
    <source>
        <dbReference type="ARBA" id="ARBA00022723"/>
    </source>
</evidence>
<dbReference type="InterPro" id="IPR052035">
    <property type="entry name" value="ZnF_BED_domain_contain"/>
</dbReference>
<dbReference type="PANTHER" id="PTHR46481">
    <property type="entry name" value="ZINC FINGER BED DOMAIN-CONTAINING PROTEIN 4"/>
    <property type="match status" value="1"/>
</dbReference>
<dbReference type="AlphaFoldDB" id="A0A8H7RSY1"/>
<keyword evidence="4" id="KW-0862">Zinc</keyword>
<evidence type="ECO:0000313" key="8">
    <source>
        <dbReference type="Proteomes" id="UP000646827"/>
    </source>
</evidence>
<evidence type="ECO:0000313" key="7">
    <source>
        <dbReference type="EMBL" id="KAG2216596.1"/>
    </source>
</evidence>
<comment type="subcellular location">
    <subcellularLocation>
        <location evidence="1">Nucleus</location>
    </subcellularLocation>
</comment>
<evidence type="ECO:0000256" key="5">
    <source>
        <dbReference type="ARBA" id="ARBA00023242"/>
    </source>
</evidence>
<comment type="caution">
    <text evidence="7">The sequence shown here is derived from an EMBL/GenBank/DDBJ whole genome shotgun (WGS) entry which is preliminary data.</text>
</comment>
<dbReference type="Proteomes" id="UP000646827">
    <property type="component" value="Unassembled WGS sequence"/>
</dbReference>
<dbReference type="InterPro" id="IPR012337">
    <property type="entry name" value="RNaseH-like_sf"/>
</dbReference>
<gene>
    <name evidence="7" type="ORF">INT45_001984</name>
</gene>
<keyword evidence="8" id="KW-1185">Reference proteome</keyword>
<accession>A0A8H7RSY1</accession>